<comment type="caution">
    <text evidence="1">The sequence shown here is derived from an EMBL/GenBank/DDBJ whole genome shotgun (WGS) entry which is preliminary data.</text>
</comment>
<gene>
    <name evidence="1" type="ORF">A2290_08470</name>
</gene>
<dbReference type="EMBL" id="MEUA01000037">
    <property type="protein sequence ID" value="OGC14445.1"/>
    <property type="molecule type" value="Genomic_DNA"/>
</dbReference>
<evidence type="ECO:0008006" key="3">
    <source>
        <dbReference type="Google" id="ProtNLM"/>
    </source>
</evidence>
<protein>
    <recommendedName>
        <fullName evidence="3">Ribbon-helix-helix protein CopG domain-containing protein</fullName>
    </recommendedName>
</protein>
<dbReference type="GO" id="GO:0006355">
    <property type="term" value="P:regulation of DNA-templated transcription"/>
    <property type="evidence" value="ECO:0007669"/>
    <property type="project" value="InterPro"/>
</dbReference>
<organism evidence="1 2">
    <name type="scientific">candidate division WOR-1 bacterium RIFOXYB2_FULL_36_35</name>
    <dbReference type="NCBI Taxonomy" id="1802578"/>
    <lineage>
        <taxon>Bacteria</taxon>
        <taxon>Bacillati</taxon>
        <taxon>Saganbacteria</taxon>
    </lineage>
</organism>
<reference evidence="1 2" key="1">
    <citation type="journal article" date="2016" name="Nat. Commun.">
        <title>Thousands of microbial genomes shed light on interconnected biogeochemical processes in an aquifer system.</title>
        <authorList>
            <person name="Anantharaman K."/>
            <person name="Brown C.T."/>
            <person name="Hug L.A."/>
            <person name="Sharon I."/>
            <person name="Castelle C.J."/>
            <person name="Probst A.J."/>
            <person name="Thomas B.C."/>
            <person name="Singh A."/>
            <person name="Wilkins M.J."/>
            <person name="Karaoz U."/>
            <person name="Brodie E.L."/>
            <person name="Williams K.H."/>
            <person name="Hubbard S.S."/>
            <person name="Banfield J.F."/>
        </authorList>
    </citation>
    <scope>NUCLEOTIDE SEQUENCE [LARGE SCALE GENOMIC DNA]</scope>
</reference>
<evidence type="ECO:0000313" key="2">
    <source>
        <dbReference type="Proteomes" id="UP000177905"/>
    </source>
</evidence>
<accession>A0A1F4S1X6</accession>
<dbReference type="AlphaFoldDB" id="A0A1F4S1X6"/>
<dbReference type="Proteomes" id="UP000177905">
    <property type="component" value="Unassembled WGS sequence"/>
</dbReference>
<proteinExistence type="predicted"/>
<evidence type="ECO:0000313" key="1">
    <source>
        <dbReference type="EMBL" id="OGC14445.1"/>
    </source>
</evidence>
<name>A0A1F4S1X6_UNCSA</name>
<sequence length="77" mass="9289">MHRTQIYLDDRIFEFLEKERKKTHTPLSEIIRNSIKKNIKDNVDSIISKMNKVSGAWEKISISPNKYLRKMREDRLL</sequence>